<dbReference type="Proteomes" id="UP000066284">
    <property type="component" value="Chromosome 1"/>
</dbReference>
<proteinExistence type="predicted"/>
<reference evidence="3" key="1">
    <citation type="submission" date="2015-09" db="EMBL/GenBank/DDBJ databases">
        <authorList>
            <person name="Daims H."/>
        </authorList>
    </citation>
    <scope>NUCLEOTIDE SEQUENCE [LARGE SCALE GENOMIC DNA]</scope>
</reference>
<evidence type="ECO:0000256" key="1">
    <source>
        <dbReference type="SAM" id="Coils"/>
    </source>
</evidence>
<sequence length="114" mass="13379">MAIPTYKDIVELIKKGATVEAQERIMELREAVLELQEENVALKQKNRELEEALKLKGELHFDGAVYWQNENNNRVGPFCPQCLDVDENLVRLQNYNDAWYCTKHRQPYNKQSGR</sequence>
<keyword evidence="3" id="KW-1185">Reference proteome</keyword>
<dbReference type="OrthoDB" id="6119186at2"/>
<feature type="coiled-coil region" evidence="1">
    <location>
        <begin position="18"/>
        <end position="55"/>
    </location>
</feature>
<organism evidence="2 3">
    <name type="scientific">Candidatus Nitrospira inopinata</name>
    <dbReference type="NCBI Taxonomy" id="1715989"/>
    <lineage>
        <taxon>Bacteria</taxon>
        <taxon>Pseudomonadati</taxon>
        <taxon>Nitrospirota</taxon>
        <taxon>Nitrospiria</taxon>
        <taxon>Nitrospirales</taxon>
        <taxon>Nitrospiraceae</taxon>
        <taxon>Nitrospira</taxon>
    </lineage>
</organism>
<evidence type="ECO:0000313" key="2">
    <source>
        <dbReference type="EMBL" id="CUQ67017.1"/>
    </source>
</evidence>
<protein>
    <submittedName>
        <fullName evidence="2">Uncharacterized protein</fullName>
    </submittedName>
</protein>
<keyword evidence="1" id="KW-0175">Coiled coil</keyword>
<dbReference type="AlphaFoldDB" id="A0A0S4KUK9"/>
<evidence type="ECO:0000313" key="3">
    <source>
        <dbReference type="Proteomes" id="UP000066284"/>
    </source>
</evidence>
<dbReference type="EMBL" id="LN885086">
    <property type="protein sequence ID" value="CUQ67017.1"/>
    <property type="molecule type" value="Genomic_DNA"/>
</dbReference>
<dbReference type="KEGG" id="nio:NITINOP_2045"/>
<name>A0A0S4KUK9_9BACT</name>
<gene>
    <name evidence="2" type="ORF">NITINOP_2045</name>
</gene>
<dbReference type="RefSeq" id="WP_062485059.1">
    <property type="nucleotide sequence ID" value="NZ_LN885086.1"/>
</dbReference>
<accession>A0A0S4KUK9</accession>